<dbReference type="VEuPathDB" id="FungiDB:AJ78_08717"/>
<evidence type="ECO:0000313" key="2">
    <source>
        <dbReference type="Proteomes" id="UP000182235"/>
    </source>
</evidence>
<reference evidence="1 2" key="1">
    <citation type="submission" date="2015-07" db="EMBL/GenBank/DDBJ databases">
        <title>Emmonsia species relationships and genome sequence.</title>
        <authorList>
            <consortium name="The Broad Institute Genomics Platform"/>
            <person name="Cuomo C.A."/>
            <person name="Munoz J.F."/>
            <person name="Imamovic A."/>
            <person name="Priest M.E."/>
            <person name="Young S."/>
            <person name="Clay O.K."/>
            <person name="McEwen J.G."/>
        </authorList>
    </citation>
    <scope>NUCLEOTIDE SEQUENCE [LARGE SCALE GENOMIC DNA]</scope>
    <source>
        <strain evidence="1 2">UAMH 9510</strain>
    </source>
</reference>
<gene>
    <name evidence="1" type="ORF">AJ78_08717</name>
</gene>
<keyword evidence="2" id="KW-1185">Reference proteome</keyword>
<protein>
    <submittedName>
        <fullName evidence="1">Uncharacterized protein</fullName>
    </submittedName>
</protein>
<sequence>MAYKKSRGSTRVLLVRLSTCSVKNISHISLTLTDDPIIIDDPVSLINLSCDTDQFVAIPFLQRNIEKVSEGYKVYVNMTLDDLQDLEGLKLIINVAEQDHVDYVSADAGRWLNLFISS</sequence>
<comment type="caution">
    <text evidence="1">The sequence shown here is derived from an EMBL/GenBank/DDBJ whole genome shotgun (WGS) entry which is preliminary data.</text>
</comment>
<dbReference type="Proteomes" id="UP000182235">
    <property type="component" value="Unassembled WGS sequence"/>
</dbReference>
<dbReference type="EMBL" id="LGRN01000918">
    <property type="protein sequence ID" value="OJD10156.1"/>
    <property type="molecule type" value="Genomic_DNA"/>
</dbReference>
<name>A0A1J9Q2J7_9EURO</name>
<dbReference type="OrthoDB" id="4183854at2759"/>
<dbReference type="AlphaFoldDB" id="A0A1J9Q2J7"/>
<accession>A0A1J9Q2J7</accession>
<evidence type="ECO:0000313" key="1">
    <source>
        <dbReference type="EMBL" id="OJD10156.1"/>
    </source>
</evidence>
<proteinExistence type="predicted"/>
<organism evidence="1 2">
    <name type="scientific">Emergomyces pasteurianus Ep9510</name>
    <dbReference type="NCBI Taxonomy" id="1447872"/>
    <lineage>
        <taxon>Eukaryota</taxon>
        <taxon>Fungi</taxon>
        <taxon>Dikarya</taxon>
        <taxon>Ascomycota</taxon>
        <taxon>Pezizomycotina</taxon>
        <taxon>Eurotiomycetes</taxon>
        <taxon>Eurotiomycetidae</taxon>
        <taxon>Onygenales</taxon>
        <taxon>Ajellomycetaceae</taxon>
        <taxon>Emergomyces</taxon>
    </lineage>
</organism>